<dbReference type="GO" id="GO:0016567">
    <property type="term" value="P:protein ubiquitination"/>
    <property type="evidence" value="ECO:0007669"/>
    <property type="project" value="InterPro"/>
</dbReference>
<dbReference type="SUPFAM" id="SSF90229">
    <property type="entry name" value="CCCH zinc finger"/>
    <property type="match status" value="2"/>
</dbReference>
<dbReference type="Pfam" id="PF04564">
    <property type="entry name" value="U-box"/>
    <property type="match status" value="1"/>
</dbReference>
<evidence type="ECO:0000256" key="5">
    <source>
        <dbReference type="SAM" id="MobiDB-lite"/>
    </source>
</evidence>
<accession>A0AAW1R1R4</accession>
<evidence type="ECO:0000259" key="7">
    <source>
        <dbReference type="PROSITE" id="PS51698"/>
    </source>
</evidence>
<dbReference type="Gene3D" id="3.30.40.10">
    <property type="entry name" value="Zinc/RING finger domain, C3HC4 (zinc finger)"/>
    <property type="match status" value="1"/>
</dbReference>
<dbReference type="InterPro" id="IPR003613">
    <property type="entry name" value="Ubox_domain"/>
</dbReference>
<sequence>MAGNKARRRHTQFGAHTPRVHNTAYGSLGIAHGHPGGQPTELKANAARQRRRRGRCTHGDLCWLCHSQEELEAVRRQGTALSPDEAAKRHPAYKTRMCEAYDAGRCQRGAACTFAHGAGELRRFGQPSHGTALSPDEAAKRNPSYKTRTCEAYDAGRCQRGAACTFAHGASELRRFGQPFNEAPPRAAQQHVLQPAAQQRPQPPPPPPPRPQQAQQLRPQPVSLPQSPLTANELAEFPPLGGRSSVALDGHMLGGRRGREASIPGTEAYADAAEGRVDGGGAAGAAAGAAVGGWGSQRGAARSSGQVIDQPAWLPPLDLSLGDGADDDAIDCLACPITHEVLREPVVAADGWTYERSAIEMWLQSHDTSPMTNDRMPDKVLIPNKSLREAIQLIYGIKRM</sequence>
<keyword evidence="2 4" id="KW-0863">Zinc-finger</keyword>
<evidence type="ECO:0000256" key="2">
    <source>
        <dbReference type="ARBA" id="ARBA00022771"/>
    </source>
</evidence>
<dbReference type="PROSITE" id="PS50103">
    <property type="entry name" value="ZF_C3H1"/>
    <property type="match status" value="2"/>
</dbReference>
<organism evidence="8 9">
    <name type="scientific">Elliptochloris bilobata</name>
    <dbReference type="NCBI Taxonomy" id="381761"/>
    <lineage>
        <taxon>Eukaryota</taxon>
        <taxon>Viridiplantae</taxon>
        <taxon>Chlorophyta</taxon>
        <taxon>core chlorophytes</taxon>
        <taxon>Trebouxiophyceae</taxon>
        <taxon>Trebouxiophyceae incertae sedis</taxon>
        <taxon>Elliptochloris clade</taxon>
        <taxon>Elliptochloris</taxon>
    </lineage>
</organism>
<dbReference type="InterPro" id="IPR013083">
    <property type="entry name" value="Znf_RING/FYVE/PHD"/>
</dbReference>
<dbReference type="InterPro" id="IPR000571">
    <property type="entry name" value="Znf_CCCH"/>
</dbReference>
<dbReference type="EMBL" id="JALJOU010000056">
    <property type="protein sequence ID" value="KAK9827654.1"/>
    <property type="molecule type" value="Genomic_DNA"/>
</dbReference>
<evidence type="ECO:0000256" key="4">
    <source>
        <dbReference type="PROSITE-ProRule" id="PRU00723"/>
    </source>
</evidence>
<evidence type="ECO:0000256" key="1">
    <source>
        <dbReference type="ARBA" id="ARBA00022723"/>
    </source>
</evidence>
<reference evidence="8 9" key="1">
    <citation type="journal article" date="2024" name="Nat. Commun.">
        <title>Phylogenomics reveals the evolutionary origins of lichenization in chlorophyte algae.</title>
        <authorList>
            <person name="Puginier C."/>
            <person name="Libourel C."/>
            <person name="Otte J."/>
            <person name="Skaloud P."/>
            <person name="Haon M."/>
            <person name="Grisel S."/>
            <person name="Petersen M."/>
            <person name="Berrin J.G."/>
            <person name="Delaux P.M."/>
            <person name="Dal Grande F."/>
            <person name="Keller J."/>
        </authorList>
    </citation>
    <scope>NUCLEOTIDE SEQUENCE [LARGE SCALE GENOMIC DNA]</scope>
    <source>
        <strain evidence="8 9">SAG 245.80</strain>
    </source>
</reference>
<feature type="zinc finger region" description="C3H1-type" evidence="4">
    <location>
        <begin position="92"/>
        <end position="119"/>
    </location>
</feature>
<feature type="zinc finger region" description="C3H1-type" evidence="4">
    <location>
        <begin position="144"/>
        <end position="171"/>
    </location>
</feature>
<dbReference type="GO" id="GO:0004842">
    <property type="term" value="F:ubiquitin-protein transferase activity"/>
    <property type="evidence" value="ECO:0007669"/>
    <property type="project" value="InterPro"/>
</dbReference>
<feature type="compositionally biased region" description="Pro residues" evidence="5">
    <location>
        <begin position="201"/>
        <end position="211"/>
    </location>
</feature>
<dbReference type="Gene3D" id="4.10.1000.10">
    <property type="entry name" value="Zinc finger, CCCH-type"/>
    <property type="match status" value="2"/>
</dbReference>
<keyword evidence="9" id="KW-1185">Reference proteome</keyword>
<dbReference type="GO" id="GO:0008270">
    <property type="term" value="F:zinc ion binding"/>
    <property type="evidence" value="ECO:0007669"/>
    <property type="project" value="UniProtKB-KW"/>
</dbReference>
<evidence type="ECO:0000256" key="3">
    <source>
        <dbReference type="ARBA" id="ARBA00022833"/>
    </source>
</evidence>
<evidence type="ECO:0000313" key="8">
    <source>
        <dbReference type="EMBL" id="KAK9827654.1"/>
    </source>
</evidence>
<dbReference type="Proteomes" id="UP001445335">
    <property type="component" value="Unassembled WGS sequence"/>
</dbReference>
<evidence type="ECO:0000259" key="6">
    <source>
        <dbReference type="PROSITE" id="PS50103"/>
    </source>
</evidence>
<dbReference type="SMART" id="SM00356">
    <property type="entry name" value="ZnF_C3H1"/>
    <property type="match status" value="3"/>
</dbReference>
<dbReference type="PANTHER" id="PTHR46573:SF1">
    <property type="entry name" value="WD REPEAT, SAM AND U-BOX DOMAIN-CONTAINING PROTEIN 1"/>
    <property type="match status" value="1"/>
</dbReference>
<evidence type="ECO:0008006" key="10">
    <source>
        <dbReference type="Google" id="ProtNLM"/>
    </source>
</evidence>
<feature type="region of interest" description="Disordered" evidence="5">
    <location>
        <begin position="125"/>
        <end position="144"/>
    </location>
</feature>
<dbReference type="InterPro" id="IPR036855">
    <property type="entry name" value="Znf_CCCH_sf"/>
</dbReference>
<feature type="region of interest" description="Disordered" evidence="5">
    <location>
        <begin position="25"/>
        <end position="47"/>
    </location>
</feature>
<keyword evidence="1 4" id="KW-0479">Metal-binding</keyword>
<dbReference type="SMART" id="SM00504">
    <property type="entry name" value="Ubox"/>
    <property type="match status" value="1"/>
</dbReference>
<comment type="caution">
    <text evidence="8">The sequence shown here is derived from an EMBL/GenBank/DDBJ whole genome shotgun (WGS) entry which is preliminary data.</text>
</comment>
<feature type="region of interest" description="Disordered" evidence="5">
    <location>
        <begin position="1"/>
        <end position="20"/>
    </location>
</feature>
<gene>
    <name evidence="8" type="ORF">WJX81_004095</name>
</gene>
<feature type="region of interest" description="Disordered" evidence="5">
    <location>
        <begin position="177"/>
        <end position="227"/>
    </location>
</feature>
<name>A0AAW1R1R4_9CHLO</name>
<dbReference type="InterPro" id="IPR052085">
    <property type="entry name" value="WD-SAM-U-box"/>
</dbReference>
<feature type="compositionally biased region" description="Low complexity" evidence="5">
    <location>
        <begin position="212"/>
        <end position="221"/>
    </location>
</feature>
<dbReference type="SUPFAM" id="SSF57850">
    <property type="entry name" value="RING/U-box"/>
    <property type="match status" value="1"/>
</dbReference>
<dbReference type="Pfam" id="PF00642">
    <property type="entry name" value="zf-CCCH"/>
    <property type="match status" value="2"/>
</dbReference>
<feature type="domain" description="U-box" evidence="7">
    <location>
        <begin position="328"/>
        <end position="400"/>
    </location>
</feature>
<dbReference type="PANTHER" id="PTHR46573">
    <property type="entry name" value="WD REPEAT, SAM AND U-BOX DOMAIN-CONTAINING PROTEIN 1"/>
    <property type="match status" value="1"/>
</dbReference>
<evidence type="ECO:0000313" key="9">
    <source>
        <dbReference type="Proteomes" id="UP001445335"/>
    </source>
</evidence>
<feature type="compositionally biased region" description="Basic residues" evidence="5">
    <location>
        <begin position="1"/>
        <end position="11"/>
    </location>
</feature>
<feature type="domain" description="C3H1-type" evidence="6">
    <location>
        <begin position="144"/>
        <end position="171"/>
    </location>
</feature>
<keyword evidence="3 4" id="KW-0862">Zinc</keyword>
<dbReference type="CDD" id="cd16655">
    <property type="entry name" value="RING-Ubox_WDSUB1-like"/>
    <property type="match status" value="1"/>
</dbReference>
<feature type="domain" description="C3H1-type" evidence="6">
    <location>
        <begin position="92"/>
        <end position="119"/>
    </location>
</feature>
<protein>
    <recommendedName>
        <fullName evidence="10">U-box domain-containing protein</fullName>
    </recommendedName>
</protein>
<dbReference type="PROSITE" id="PS51698">
    <property type="entry name" value="U_BOX"/>
    <property type="match status" value="1"/>
</dbReference>
<dbReference type="AlphaFoldDB" id="A0AAW1R1R4"/>
<proteinExistence type="predicted"/>